<evidence type="ECO:0000259" key="2">
    <source>
        <dbReference type="PROSITE" id="PS50837"/>
    </source>
</evidence>
<dbReference type="PROSITE" id="PS50837">
    <property type="entry name" value="NACHT"/>
    <property type="match status" value="1"/>
</dbReference>
<name>A0ABY4TH18_9ACTN</name>
<gene>
    <name evidence="3" type="ORF">MW084_22050</name>
</gene>
<organism evidence="3 4">
    <name type="scientific">Streptomyces sudanensis</name>
    <dbReference type="NCBI Taxonomy" id="436397"/>
    <lineage>
        <taxon>Bacteria</taxon>
        <taxon>Bacillati</taxon>
        <taxon>Actinomycetota</taxon>
        <taxon>Actinomycetes</taxon>
        <taxon>Kitasatosporales</taxon>
        <taxon>Streptomycetaceae</taxon>
        <taxon>Streptomyces</taxon>
    </lineage>
</organism>
<dbReference type="RefSeq" id="WP_010473653.1">
    <property type="nucleotide sequence ID" value="NZ_CP095474.1"/>
</dbReference>
<feature type="domain" description="NACHT" evidence="2">
    <location>
        <begin position="140"/>
        <end position="239"/>
    </location>
</feature>
<feature type="transmembrane region" description="Helical" evidence="1">
    <location>
        <begin position="602"/>
        <end position="623"/>
    </location>
</feature>
<dbReference type="Gene3D" id="3.40.50.300">
    <property type="entry name" value="P-loop containing nucleotide triphosphate hydrolases"/>
    <property type="match status" value="1"/>
</dbReference>
<keyword evidence="1" id="KW-1133">Transmembrane helix</keyword>
<feature type="transmembrane region" description="Helical" evidence="1">
    <location>
        <begin position="643"/>
        <end position="668"/>
    </location>
</feature>
<evidence type="ECO:0000313" key="4">
    <source>
        <dbReference type="Proteomes" id="UP001056383"/>
    </source>
</evidence>
<dbReference type="SUPFAM" id="SSF52540">
    <property type="entry name" value="P-loop containing nucleoside triphosphate hydrolases"/>
    <property type="match status" value="1"/>
</dbReference>
<protein>
    <recommendedName>
        <fullName evidence="2">NACHT domain-containing protein</fullName>
    </recommendedName>
</protein>
<reference evidence="3" key="1">
    <citation type="submission" date="2022-04" db="EMBL/GenBank/DDBJ databases">
        <title>Systematic whole-genome sequencing reveals an unexpected diversity among actinomycetoma pathogens and provides insights into their antibacterial susceptibilities.</title>
        <authorList>
            <person name="Watson A.K."/>
            <person name="Kepplinger B."/>
            <person name="Bakhiet S.M."/>
            <person name="Mhmoud N.A."/>
            <person name="Chapman J."/>
            <person name="Allenby N."/>
            <person name="Mickiewicz K."/>
            <person name="Goodfellow M."/>
            <person name="Fahal A.H."/>
            <person name="Errington J."/>
        </authorList>
    </citation>
    <scope>NUCLEOTIDE SEQUENCE</scope>
    <source>
        <strain evidence="3">SD 504</strain>
    </source>
</reference>
<keyword evidence="1" id="KW-0812">Transmembrane</keyword>
<feature type="transmembrane region" description="Helical" evidence="1">
    <location>
        <begin position="771"/>
        <end position="790"/>
    </location>
</feature>
<evidence type="ECO:0000313" key="3">
    <source>
        <dbReference type="EMBL" id="URN18171.1"/>
    </source>
</evidence>
<feature type="transmembrane region" description="Helical" evidence="1">
    <location>
        <begin position="465"/>
        <end position="487"/>
    </location>
</feature>
<sequence>MRYSRRWWPWAAAAVGAAVLVTVVALVIGADAQAAATSLSVLISAVAGLLSWSRHRSRPAEPATRAELDLASEALAAMVRRQWTEEAAARGLLDPHPLAVRWRSDQAEAGDHLRMVGRTLSGRSDDVRAFAAAFRALPHRRLVILGEPGAGKTALALLLVRELLNAPEPGEPVPVLLDLAPWNPRREPLPDWLARRVREDYPALRNHETYGRDAARKLVAEGRVLPVLDGFDEIPAELRPGALTAVNHAVSVHGPLVLASRRDEYRRAVAETDVVTAAAVVVAEPVRAADVADYLRSAVPPRRIPAWQPVIDELARHPEGTVARALSVPLNVWLARTVYASPAGDPADLLRCADAAALRRHLLDALVPAAFSTAPTASDPSVPDARRTAAARWHPDDARTALAFLAAHTKRQGTDDIAWWELRRALPPDPAGPLSGPVAGATVGLGAGCTAAEHFLWAFPPPARLAWSLAVALAAGLAATAVIRLAWAAGGAEQPSASPPYSPGRPRALAGAARRLGIGCAVVLPLSAVVGTVVERWAGAVERAHPDVGAGVAPYTGLRAGLAWALCMALLALGVRGVSLLRRRAGRRPRAGGRRASRARRVLVFGLLFWLGAGLAGAFLQLSVRQVTGRPLTDFSFVDPAGVLAFVGKDATFHTCVFLLIAGIMAGLDPAGGSSRPTRMDFRGPRRLLWAMLPACLGRGLLWGMGLGVLLALVAPWIQELSWWVRFSVTGSLGVFFGVLSGAGLAVLRWARVPADLEQETPQSTVRGDRAAAVALMAFAVVPLLLKWAVTAQADLTDSGVPAVQAVGYALLTPEANLSVGLAAGLLAASDTAYFAYRESGLRLAAARRLPRHPLAFMEDARLLSVLRRVGPVYQFCHAEFRERIVGGVAPADGAAGAGAARA</sequence>
<dbReference type="InterPro" id="IPR027417">
    <property type="entry name" value="P-loop_NTPase"/>
</dbReference>
<accession>A0ABY4TH18</accession>
<feature type="transmembrane region" description="Helical" evidence="1">
    <location>
        <begin position="724"/>
        <end position="750"/>
    </location>
</feature>
<dbReference type="EMBL" id="CP095474">
    <property type="protein sequence ID" value="URN18171.1"/>
    <property type="molecule type" value="Genomic_DNA"/>
</dbReference>
<keyword evidence="1" id="KW-0472">Membrane</keyword>
<keyword evidence="4" id="KW-1185">Reference proteome</keyword>
<feature type="transmembrane region" description="Helical" evidence="1">
    <location>
        <begin position="562"/>
        <end position="581"/>
    </location>
</feature>
<proteinExistence type="predicted"/>
<feature type="transmembrane region" description="Helical" evidence="1">
    <location>
        <begin position="818"/>
        <end position="837"/>
    </location>
</feature>
<feature type="transmembrane region" description="Helical" evidence="1">
    <location>
        <begin position="688"/>
        <end position="718"/>
    </location>
</feature>
<feature type="transmembrane region" description="Helical" evidence="1">
    <location>
        <begin position="7"/>
        <end position="28"/>
    </location>
</feature>
<dbReference type="Proteomes" id="UP001056383">
    <property type="component" value="Chromosome"/>
</dbReference>
<evidence type="ECO:0000256" key="1">
    <source>
        <dbReference type="SAM" id="Phobius"/>
    </source>
</evidence>
<dbReference type="InterPro" id="IPR007111">
    <property type="entry name" value="NACHT_NTPase"/>
</dbReference>